<evidence type="ECO:0000256" key="2">
    <source>
        <dbReference type="ARBA" id="ARBA00022741"/>
    </source>
</evidence>
<protein>
    <submittedName>
        <fullName evidence="8">Uncharacterized protein</fullName>
    </submittedName>
</protein>
<feature type="binding site" evidence="5">
    <location>
        <position position="169"/>
    </location>
    <ligand>
        <name>ATP</name>
        <dbReference type="ChEBI" id="CHEBI:30616"/>
    </ligand>
</feature>
<dbReference type="Pfam" id="PF13589">
    <property type="entry name" value="HATPase_c_3"/>
    <property type="match status" value="1"/>
</dbReference>
<proteinExistence type="inferred from homology"/>
<dbReference type="Gene3D" id="3.30.230.80">
    <property type="match status" value="1"/>
</dbReference>
<evidence type="ECO:0000256" key="7">
    <source>
        <dbReference type="SAM" id="SignalP"/>
    </source>
</evidence>
<keyword evidence="7" id="KW-0732">Signal</keyword>
<dbReference type="SUPFAM" id="SSF110942">
    <property type="entry name" value="HSP90 C-terminal domain"/>
    <property type="match status" value="1"/>
</dbReference>
<evidence type="ECO:0000313" key="9">
    <source>
        <dbReference type="Proteomes" id="UP000041254"/>
    </source>
</evidence>
<keyword evidence="4" id="KW-0143">Chaperone</keyword>
<feature type="compositionally biased region" description="Pro residues" evidence="6">
    <location>
        <begin position="770"/>
        <end position="779"/>
    </location>
</feature>
<feature type="binding site" evidence="5">
    <location>
        <position position="161"/>
    </location>
    <ligand>
        <name>ATP</name>
        <dbReference type="ChEBI" id="CHEBI:30616"/>
    </ligand>
</feature>
<sequence>MAPVSWMLVISALALTTEGINGFSVRREPAFVMHSGRVTSTNGRSSSAVHQPRQHIRPSTTRLRMSTAVAEAPQAEAPETEETETYAFQAEVSRVMDIIVNSLYTDKDVFLRELVSNAADACDKRKLLMMKEGVYNGEGGVKIKADKEQKVLVVEDAGIGMNKTELVNNLGTIAQSGTAKFLQQVAEGSVESSLIGQFGVGFYSSFLVADKVEVVSKRFGDKQHRWCSVPGGTFTVGPDNSEEIEGSGTRIILHLKEDCDEYLEDYKIKELLRKYSEFIQFPISVWSEKVDYERVPDPDAPSKPGETPKMKTVTKRYFEWERVNTQPPIWRRNPADLVDDDYNEFYKSTFKAYDDPLGYIHFKVEGQVEFSSVLFIPGSIPWELTRNMFDDDSRGIRLYVKRVFINDKFQEAIPRWLTFIRGVVDSEDLPLNVGREILQKSKMLTIINKRITNKAIDMIRKIRDKGGDQWNKFWENFGKYLKVGVVEDRDNQEIIASLLQFWSSSSGTERIDLDGYIERMKPNQTAIYYIAAESRKAAEESPALEKLRKLKYEVLYLTEPLDEFCMQSLGINKFRGKEVIDVTKEDLKLAEPEAETPDQIEKRKTKRIEMEGMCTWLQDFFGSKKVQRAVVSDRLTESPAVLVQGEFGMSPTMQRYIRQQAAAQGLSENEMYGMSMNQAVLEINPDHPIIEQLNDMVKKDKNAKANKEVATLIYDVACLQGGYNVEDPGSFAKRITSMMAREASAYMTTASSPPAPAAAPEPSASASAQPPSPASPPSLPEQSQPISPDAPPS</sequence>
<dbReference type="InterPro" id="IPR020568">
    <property type="entry name" value="Ribosomal_Su5_D2-typ_SF"/>
</dbReference>
<feature type="binding site" evidence="5">
    <location>
        <begin position="176"/>
        <end position="177"/>
    </location>
    <ligand>
        <name>ATP</name>
        <dbReference type="ChEBI" id="CHEBI:30616"/>
    </ligand>
</feature>
<dbReference type="InterPro" id="IPR020575">
    <property type="entry name" value="Hsp90_N"/>
</dbReference>
<feature type="binding site" evidence="5">
    <location>
        <begin position="197"/>
        <end position="202"/>
    </location>
    <ligand>
        <name>ATP</name>
        <dbReference type="ChEBI" id="CHEBI:30616"/>
    </ligand>
</feature>
<dbReference type="PRINTS" id="PR00775">
    <property type="entry name" value="HEATSHOCK90"/>
</dbReference>
<dbReference type="EMBL" id="CDMY01000396">
    <property type="protein sequence ID" value="CEM09884.1"/>
    <property type="molecule type" value="Genomic_DNA"/>
</dbReference>
<evidence type="ECO:0000256" key="4">
    <source>
        <dbReference type="ARBA" id="ARBA00023186"/>
    </source>
</evidence>
<dbReference type="GO" id="GO:0016887">
    <property type="term" value="F:ATP hydrolysis activity"/>
    <property type="evidence" value="ECO:0007669"/>
    <property type="project" value="InterPro"/>
</dbReference>
<dbReference type="VEuPathDB" id="CryptoDB:Vbra_14835"/>
<keyword evidence="2 5" id="KW-0547">Nucleotide-binding</keyword>
<dbReference type="Pfam" id="PF00183">
    <property type="entry name" value="HSP90"/>
    <property type="match status" value="1"/>
</dbReference>
<dbReference type="PIRSF" id="PIRSF002583">
    <property type="entry name" value="Hsp90"/>
    <property type="match status" value="1"/>
</dbReference>
<keyword evidence="3 5" id="KW-0067">ATP-binding</keyword>
<feature type="compositionally biased region" description="Low complexity" evidence="6">
    <location>
        <begin position="760"/>
        <end position="769"/>
    </location>
</feature>
<dbReference type="Gene3D" id="3.40.50.11260">
    <property type="match status" value="1"/>
</dbReference>
<dbReference type="Gene3D" id="3.30.565.10">
    <property type="entry name" value="Histidine kinase-like ATPase, C-terminal domain"/>
    <property type="match status" value="1"/>
</dbReference>
<dbReference type="InterPro" id="IPR037196">
    <property type="entry name" value="HSP90_C"/>
</dbReference>
<comment type="similarity">
    <text evidence="1">Belongs to the heat shock protein 90 family.</text>
</comment>
<dbReference type="STRING" id="1169540.A0A0G4FB63"/>
<dbReference type="FunFam" id="3.30.565.10:FF:000005">
    <property type="entry name" value="Heat shock protein 90"/>
    <property type="match status" value="1"/>
</dbReference>
<feature type="binding site" evidence="5">
    <location>
        <position position="117"/>
    </location>
    <ligand>
        <name>ATP</name>
        <dbReference type="ChEBI" id="CHEBI:30616"/>
    </ligand>
</feature>
<dbReference type="PROSITE" id="PS00298">
    <property type="entry name" value="HSP90"/>
    <property type="match status" value="1"/>
</dbReference>
<dbReference type="PhylomeDB" id="A0A0G4FB63"/>
<dbReference type="GO" id="GO:0140662">
    <property type="term" value="F:ATP-dependent protein folding chaperone"/>
    <property type="evidence" value="ECO:0007669"/>
    <property type="project" value="InterPro"/>
</dbReference>
<evidence type="ECO:0000256" key="6">
    <source>
        <dbReference type="SAM" id="MobiDB-lite"/>
    </source>
</evidence>
<dbReference type="PANTHER" id="PTHR11528">
    <property type="entry name" value="HEAT SHOCK PROTEIN 90 FAMILY MEMBER"/>
    <property type="match status" value="1"/>
</dbReference>
<feature type="binding site" evidence="5">
    <location>
        <position position="113"/>
    </location>
    <ligand>
        <name>ATP</name>
        <dbReference type="ChEBI" id="CHEBI:30616"/>
    </ligand>
</feature>
<dbReference type="InterPro" id="IPR019805">
    <property type="entry name" value="Heat_shock_protein_90_CS"/>
</dbReference>
<reference evidence="8 9" key="1">
    <citation type="submission" date="2014-11" db="EMBL/GenBank/DDBJ databases">
        <authorList>
            <person name="Zhu J."/>
            <person name="Qi W."/>
            <person name="Song R."/>
        </authorList>
    </citation>
    <scope>NUCLEOTIDE SEQUENCE [LARGE SCALE GENOMIC DNA]</scope>
</reference>
<dbReference type="GO" id="GO:0051082">
    <property type="term" value="F:unfolded protein binding"/>
    <property type="evidence" value="ECO:0007669"/>
    <property type="project" value="InterPro"/>
</dbReference>
<dbReference type="InterPro" id="IPR036890">
    <property type="entry name" value="HATPase_C_sf"/>
</dbReference>
<feature type="region of interest" description="Disordered" evidence="6">
    <location>
        <begin position="747"/>
        <end position="793"/>
    </location>
</feature>
<dbReference type="Proteomes" id="UP000041254">
    <property type="component" value="Unassembled WGS sequence"/>
</dbReference>
<dbReference type="NCBIfam" id="NF003555">
    <property type="entry name" value="PRK05218.1"/>
    <property type="match status" value="1"/>
</dbReference>
<evidence type="ECO:0000256" key="5">
    <source>
        <dbReference type="PIRSR" id="PIRSR002583-1"/>
    </source>
</evidence>
<dbReference type="Gene3D" id="1.20.120.790">
    <property type="entry name" value="Heat shock protein 90, C-terminal domain"/>
    <property type="match status" value="1"/>
</dbReference>
<gene>
    <name evidence="8" type="ORF">Vbra_14835</name>
</gene>
<dbReference type="AlphaFoldDB" id="A0A0G4FB63"/>
<dbReference type="CDD" id="cd16927">
    <property type="entry name" value="HATPase_Hsp90-like"/>
    <property type="match status" value="1"/>
</dbReference>
<dbReference type="SUPFAM" id="SSF54211">
    <property type="entry name" value="Ribosomal protein S5 domain 2-like"/>
    <property type="match status" value="1"/>
</dbReference>
<keyword evidence="9" id="KW-1185">Reference proteome</keyword>
<dbReference type="SUPFAM" id="SSF55874">
    <property type="entry name" value="ATPase domain of HSP90 chaperone/DNA topoisomerase II/histidine kinase"/>
    <property type="match status" value="1"/>
</dbReference>
<dbReference type="OMA" id="EINPNHY"/>
<evidence type="ECO:0000256" key="3">
    <source>
        <dbReference type="ARBA" id="ARBA00022840"/>
    </source>
</evidence>
<feature type="binding site" evidence="5">
    <location>
        <position position="156"/>
    </location>
    <ligand>
        <name>ATP</name>
        <dbReference type="ChEBI" id="CHEBI:30616"/>
    </ligand>
</feature>
<evidence type="ECO:0000256" key="1">
    <source>
        <dbReference type="ARBA" id="ARBA00008239"/>
    </source>
</evidence>
<dbReference type="InParanoid" id="A0A0G4FB63"/>
<feature type="signal peptide" evidence="7">
    <location>
        <begin position="1"/>
        <end position="22"/>
    </location>
</feature>
<dbReference type="OrthoDB" id="28737at2759"/>
<accession>A0A0G4FB63</accession>
<dbReference type="FunFam" id="3.30.230.80:FF:000007">
    <property type="entry name" value="Heat shock protein 90"/>
    <property type="match status" value="1"/>
</dbReference>
<organism evidence="8 9">
    <name type="scientific">Vitrella brassicaformis (strain CCMP3155)</name>
    <dbReference type="NCBI Taxonomy" id="1169540"/>
    <lineage>
        <taxon>Eukaryota</taxon>
        <taxon>Sar</taxon>
        <taxon>Alveolata</taxon>
        <taxon>Colpodellida</taxon>
        <taxon>Vitrellaceae</taxon>
        <taxon>Vitrella</taxon>
    </lineage>
</organism>
<dbReference type="GO" id="GO:0005524">
    <property type="term" value="F:ATP binding"/>
    <property type="evidence" value="ECO:0007669"/>
    <property type="project" value="UniProtKB-KW"/>
</dbReference>
<evidence type="ECO:0000313" key="8">
    <source>
        <dbReference type="EMBL" id="CEM09884.1"/>
    </source>
</evidence>
<dbReference type="HAMAP" id="MF_00505">
    <property type="entry name" value="HSP90"/>
    <property type="match status" value="1"/>
</dbReference>
<feature type="binding site" evidence="5">
    <location>
        <position position="249"/>
    </location>
    <ligand>
        <name>ATP</name>
        <dbReference type="ChEBI" id="CHEBI:30616"/>
    </ligand>
</feature>
<feature type="binding site" evidence="5">
    <location>
        <position position="435"/>
    </location>
    <ligand>
        <name>ATP</name>
        <dbReference type="ChEBI" id="CHEBI:30616"/>
    </ligand>
</feature>
<feature type="chain" id="PRO_5005189029" evidence="7">
    <location>
        <begin position="23"/>
        <end position="793"/>
    </location>
</feature>
<dbReference type="InterPro" id="IPR001404">
    <property type="entry name" value="Hsp90_fam"/>
</dbReference>
<name>A0A0G4FB63_VITBC</name>